<organism evidence="3 4">
    <name type="scientific">Physeter macrocephalus</name>
    <name type="common">Sperm whale</name>
    <name type="synonym">Physeter catodon</name>
    <dbReference type="NCBI Taxonomy" id="9755"/>
    <lineage>
        <taxon>Eukaryota</taxon>
        <taxon>Metazoa</taxon>
        <taxon>Chordata</taxon>
        <taxon>Craniata</taxon>
        <taxon>Vertebrata</taxon>
        <taxon>Euteleostomi</taxon>
        <taxon>Mammalia</taxon>
        <taxon>Eutheria</taxon>
        <taxon>Laurasiatheria</taxon>
        <taxon>Artiodactyla</taxon>
        <taxon>Whippomorpha</taxon>
        <taxon>Cetacea</taxon>
        <taxon>Odontoceti</taxon>
        <taxon>Physeteridae</taxon>
        <taxon>Physeter</taxon>
    </lineage>
</organism>
<dbReference type="Proteomes" id="UP000248484">
    <property type="component" value="Chromosome 18"/>
</dbReference>
<dbReference type="PANTHER" id="PTHR47225:SF1">
    <property type="entry name" value="EF-HAND CALCIUM-BINDING DOMAIN-CONTAINING PROTEIN 12"/>
    <property type="match status" value="1"/>
</dbReference>
<feature type="region of interest" description="Disordered" evidence="1">
    <location>
        <begin position="431"/>
        <end position="479"/>
    </location>
</feature>
<protein>
    <submittedName>
        <fullName evidence="4">EF-hand calcium-binding domain-containing protein 12 isoform X1</fullName>
    </submittedName>
</protein>
<reference evidence="4" key="1">
    <citation type="submission" date="2025-08" db="UniProtKB">
        <authorList>
            <consortium name="RefSeq"/>
        </authorList>
    </citation>
    <scope>IDENTIFICATION</scope>
    <source>
        <tissue evidence="4">Muscle</tissue>
    </source>
</reference>
<feature type="compositionally biased region" description="Pro residues" evidence="1">
    <location>
        <begin position="76"/>
        <end position="88"/>
    </location>
</feature>
<dbReference type="InterPro" id="IPR042847">
    <property type="entry name" value="EFC12"/>
</dbReference>
<gene>
    <name evidence="4" type="primary">EFCAB12</name>
</gene>
<evidence type="ECO:0000313" key="3">
    <source>
        <dbReference type="Proteomes" id="UP000248484"/>
    </source>
</evidence>
<evidence type="ECO:0000313" key="4">
    <source>
        <dbReference type="RefSeq" id="XP_054935364.1"/>
    </source>
</evidence>
<feature type="domain" description="EF-hand" evidence="2">
    <location>
        <begin position="197"/>
        <end position="232"/>
    </location>
</feature>
<dbReference type="InterPro" id="IPR011992">
    <property type="entry name" value="EF-hand-dom_pair"/>
</dbReference>
<dbReference type="GeneID" id="102990896"/>
<feature type="region of interest" description="Disordered" evidence="1">
    <location>
        <begin position="74"/>
        <end position="106"/>
    </location>
</feature>
<dbReference type="CTD" id="90288"/>
<dbReference type="PROSITE" id="PS50222">
    <property type="entry name" value="EF_HAND_2"/>
    <property type="match status" value="1"/>
</dbReference>
<evidence type="ECO:0000256" key="1">
    <source>
        <dbReference type="SAM" id="MobiDB-lite"/>
    </source>
</evidence>
<proteinExistence type="predicted"/>
<dbReference type="AlphaFoldDB" id="A0A9W2W7S4"/>
<feature type="region of interest" description="Disordered" evidence="1">
    <location>
        <begin position="335"/>
        <end position="373"/>
    </location>
</feature>
<dbReference type="RefSeq" id="XP_054935364.1">
    <property type="nucleotide sequence ID" value="XM_055079389.1"/>
</dbReference>
<dbReference type="GO" id="GO:0005509">
    <property type="term" value="F:calcium ion binding"/>
    <property type="evidence" value="ECO:0007669"/>
    <property type="project" value="InterPro"/>
</dbReference>
<keyword evidence="3" id="KW-1185">Reference proteome</keyword>
<sequence length="560" mass="61435">MDYPSEAYEAVFPSLLRFYQSKSLVDDESASKELVFNPEAVIARCFKQFKQEDFHPPQSPRRIIILPRKEALVPVNPTPQPQAPPEPTPSSKALEAGDIQEQPEDPRAWLTQRLRVRQDLESPGNIERWLQNKSRLTPSEAKVLHESHKEHEARLMGQLATTRDTKKKSLRPLHRQVPQLQLPKPSALSALYSYLCSHKIKIQEIFHKVEQGKNQRISREEFITALKVVGVPLKSQEVEDIVIYLSSLGKHNSITVDNLASICKQWSLAQQKSTLATAKESTYPPPPPCLHFCILGASVMEAALAHLSVFSTSVLLLQVCQGQWFPTESIREAAGEFSSRASQDGPADRARGQHRDGGTAHDPGGDGGCGQALPIPSIQYTEQCRLVHSGNKHFDERCLPSTSHGEMQAVPNRHLSGLPAVLEALQILQPPADRGHPRESPDVPGGQDHFPEGPGASNPATGRLLLGPEDHQSEPGPAPIPGRFQPCGSEAWQAECRPPPPLPALLPHCCPFAGGLGVTLCQCLCPNLACPTQLINMDWPCVPGHMSLQPPCLVPTQPPS</sequence>
<evidence type="ECO:0000259" key="2">
    <source>
        <dbReference type="PROSITE" id="PS50222"/>
    </source>
</evidence>
<dbReference type="SUPFAM" id="SSF47473">
    <property type="entry name" value="EF-hand"/>
    <property type="match status" value="1"/>
</dbReference>
<dbReference type="KEGG" id="pcad:102990896"/>
<dbReference type="Gene3D" id="1.10.238.10">
    <property type="entry name" value="EF-hand"/>
    <property type="match status" value="1"/>
</dbReference>
<dbReference type="OrthoDB" id="10005811at2759"/>
<dbReference type="PANTHER" id="PTHR47225">
    <property type="entry name" value="EF-HAND CALCIUM-BINDING DOMAIN-CONTAINING PROTEIN 12"/>
    <property type="match status" value="1"/>
</dbReference>
<accession>A0A9W2W7S4</accession>
<name>A0A9W2W7S4_PHYMC</name>
<dbReference type="InterPro" id="IPR002048">
    <property type="entry name" value="EF_hand_dom"/>
</dbReference>
<feature type="compositionally biased region" description="Basic and acidic residues" evidence="1">
    <location>
        <begin position="346"/>
        <end position="359"/>
    </location>
</feature>